<evidence type="ECO:0000313" key="2">
    <source>
        <dbReference type="EMBL" id="QDV74280.1"/>
    </source>
</evidence>
<protein>
    <submittedName>
        <fullName evidence="2">Helix-turn-helix domain protein</fullName>
    </submittedName>
</protein>
<accession>A0A518K924</accession>
<proteinExistence type="predicted"/>
<sequence length="149" mass="17002">MSCELTPPTNAAALREKFLRPLRENAQPTSVADLRGKYLELRRLRAEISVEIDALEARIRLDEVYGSGADAPPLPGRDEPDRLMTEVEAAKYLRVSRQSVARWRKVGMKSASGTLVTLPHRMVGNRPRYTRPQLDRWLSGPMRQRHNDQ</sequence>
<dbReference type="KEGG" id="bmei:Spa11_24810"/>
<keyword evidence="3" id="KW-1185">Reference proteome</keyword>
<organism evidence="2 3">
    <name type="scientific">Botrimarina mediterranea</name>
    <dbReference type="NCBI Taxonomy" id="2528022"/>
    <lineage>
        <taxon>Bacteria</taxon>
        <taxon>Pseudomonadati</taxon>
        <taxon>Planctomycetota</taxon>
        <taxon>Planctomycetia</taxon>
        <taxon>Pirellulales</taxon>
        <taxon>Lacipirellulaceae</taxon>
        <taxon>Botrimarina</taxon>
    </lineage>
</organism>
<gene>
    <name evidence="2" type="ORF">Spa11_24810</name>
</gene>
<dbReference type="Proteomes" id="UP000316426">
    <property type="component" value="Chromosome"/>
</dbReference>
<dbReference type="EMBL" id="CP036349">
    <property type="protein sequence ID" value="QDV74280.1"/>
    <property type="molecule type" value="Genomic_DNA"/>
</dbReference>
<reference evidence="2 3" key="1">
    <citation type="submission" date="2019-02" db="EMBL/GenBank/DDBJ databases">
        <title>Deep-cultivation of Planctomycetes and their phenomic and genomic characterization uncovers novel biology.</title>
        <authorList>
            <person name="Wiegand S."/>
            <person name="Jogler M."/>
            <person name="Boedeker C."/>
            <person name="Pinto D."/>
            <person name="Vollmers J."/>
            <person name="Rivas-Marin E."/>
            <person name="Kohn T."/>
            <person name="Peeters S.H."/>
            <person name="Heuer A."/>
            <person name="Rast P."/>
            <person name="Oberbeckmann S."/>
            <person name="Bunk B."/>
            <person name="Jeske O."/>
            <person name="Meyerdierks A."/>
            <person name="Storesund J.E."/>
            <person name="Kallscheuer N."/>
            <person name="Luecker S."/>
            <person name="Lage O.M."/>
            <person name="Pohl T."/>
            <person name="Merkel B.J."/>
            <person name="Hornburger P."/>
            <person name="Mueller R.-W."/>
            <person name="Bruemmer F."/>
            <person name="Labrenz M."/>
            <person name="Spormann A.M."/>
            <person name="Op den Camp H."/>
            <person name="Overmann J."/>
            <person name="Amann R."/>
            <person name="Jetten M.S.M."/>
            <person name="Mascher T."/>
            <person name="Medema M.H."/>
            <person name="Devos D.P."/>
            <person name="Kaster A.-K."/>
            <person name="Ovreas L."/>
            <person name="Rohde M."/>
            <person name="Galperin M.Y."/>
            <person name="Jogler C."/>
        </authorList>
    </citation>
    <scope>NUCLEOTIDE SEQUENCE [LARGE SCALE GENOMIC DNA]</scope>
    <source>
        <strain evidence="2 3">Spa11</strain>
    </source>
</reference>
<dbReference type="AlphaFoldDB" id="A0A518K924"/>
<name>A0A518K924_9BACT</name>
<evidence type="ECO:0000256" key="1">
    <source>
        <dbReference type="SAM" id="MobiDB-lite"/>
    </source>
</evidence>
<dbReference type="RefSeq" id="WP_145112559.1">
    <property type="nucleotide sequence ID" value="NZ_CP036349.1"/>
</dbReference>
<evidence type="ECO:0000313" key="3">
    <source>
        <dbReference type="Proteomes" id="UP000316426"/>
    </source>
</evidence>
<feature type="region of interest" description="Disordered" evidence="1">
    <location>
        <begin position="124"/>
        <end position="149"/>
    </location>
</feature>